<accession>D7KLY1</accession>
<reference evidence="2" key="1">
    <citation type="journal article" date="2011" name="Nat. Genet.">
        <title>The Arabidopsis lyrata genome sequence and the basis of rapid genome size change.</title>
        <authorList>
            <person name="Hu T.T."/>
            <person name="Pattyn P."/>
            <person name="Bakker E.G."/>
            <person name="Cao J."/>
            <person name="Cheng J.-F."/>
            <person name="Clark R.M."/>
            <person name="Fahlgren N."/>
            <person name="Fawcett J.A."/>
            <person name="Grimwood J."/>
            <person name="Gundlach H."/>
            <person name="Haberer G."/>
            <person name="Hollister J.D."/>
            <person name="Ossowski S."/>
            <person name="Ottilar R.P."/>
            <person name="Salamov A.A."/>
            <person name="Schneeberger K."/>
            <person name="Spannagl M."/>
            <person name="Wang X."/>
            <person name="Yang L."/>
            <person name="Nasrallah M.E."/>
            <person name="Bergelson J."/>
            <person name="Carrington J.C."/>
            <person name="Gaut B.S."/>
            <person name="Schmutz J."/>
            <person name="Mayer K.F.X."/>
            <person name="Van de Peer Y."/>
            <person name="Grigoriev I.V."/>
            <person name="Nordborg M."/>
            <person name="Weigel D."/>
            <person name="Guo Y.-L."/>
        </authorList>
    </citation>
    <scope>NUCLEOTIDE SEQUENCE [LARGE SCALE GENOMIC DNA]</scope>
    <source>
        <strain evidence="2">cv. MN47</strain>
    </source>
</reference>
<dbReference type="EMBL" id="GL348713">
    <property type="protein sequence ID" value="EFH70150.1"/>
    <property type="molecule type" value="Genomic_DNA"/>
</dbReference>
<dbReference type="HOGENOM" id="CLU_521116_0_0_1"/>
<dbReference type="Proteomes" id="UP000008694">
    <property type="component" value="Unassembled WGS sequence"/>
</dbReference>
<protein>
    <submittedName>
        <fullName evidence="1">Uncharacterized protein</fullName>
    </submittedName>
</protein>
<evidence type="ECO:0000313" key="1">
    <source>
        <dbReference type="EMBL" id="EFH70150.1"/>
    </source>
</evidence>
<keyword evidence="2" id="KW-1185">Reference proteome</keyword>
<evidence type="ECO:0000313" key="2">
    <source>
        <dbReference type="Proteomes" id="UP000008694"/>
    </source>
</evidence>
<dbReference type="Gramene" id="scaffold_104026.1">
    <property type="protein sequence ID" value="scaffold_104026.1"/>
    <property type="gene ID" value="scaffold_104026.1"/>
</dbReference>
<sequence>MLRMVKIGDYIEDKDSLIKKLKQSSLAVHGFPLVIQLLEFRAIPRLLEFLPHGDDRSTFLDQSHMVLRRCRSYHTSNILCVEHDLSLQVIFPLQLDSAFCSTEQSDPKVQRLETLISSGYRFTKTFSFSGDASLPSLWSSSKRKLQCCNSTSSGSEVHSPRLSRKFYKNSKVFNSVEDVDGMVTSKIKDFKQALMADLGELLCHTNKGNSSHESTAFSTSLHASGCTCPPFRVTHSECVGFHGHFDATKSFYVPKYSSQSAANVQESGCRTRASNLLLRRRSVRDKTVTKEMPAKVSLLHEAMSNSHKCNKFASNSKAHTSLEEEDITSRNCSYSFESSTTQGGHIFFYITRQSNTKSSASMEKLDIDVALDIVERVGFDSFTDIAGMLLTSKFYRSLAYHPTILQSISLQFLFSNADLINLHSPYRPVFTRCLHACNPTACYLQSLKLAGQDGHAEIALQLLLTITNGPPHVAFATALLQLVLGFYEEAIHNIDTFVESVGSFETADAIGSEVFRQMMQIGT</sequence>
<gene>
    <name evidence="1" type="ORF">ARALYDRAFT_891232</name>
</gene>
<proteinExistence type="predicted"/>
<name>D7KLY1_ARALL</name>
<organism evidence="2">
    <name type="scientific">Arabidopsis lyrata subsp. lyrata</name>
    <name type="common">Lyre-leaved rock-cress</name>
    <dbReference type="NCBI Taxonomy" id="81972"/>
    <lineage>
        <taxon>Eukaryota</taxon>
        <taxon>Viridiplantae</taxon>
        <taxon>Streptophyta</taxon>
        <taxon>Embryophyta</taxon>
        <taxon>Tracheophyta</taxon>
        <taxon>Spermatophyta</taxon>
        <taxon>Magnoliopsida</taxon>
        <taxon>eudicotyledons</taxon>
        <taxon>Gunneridae</taxon>
        <taxon>Pentapetalae</taxon>
        <taxon>rosids</taxon>
        <taxon>malvids</taxon>
        <taxon>Brassicales</taxon>
        <taxon>Brassicaceae</taxon>
        <taxon>Camelineae</taxon>
        <taxon>Arabidopsis</taxon>
    </lineage>
</organism>
<dbReference type="AlphaFoldDB" id="D7KLY1"/>